<accession>A0A346A0M9</accession>
<dbReference type="Pfam" id="PF08898">
    <property type="entry name" value="DUF1843"/>
    <property type="match status" value="1"/>
</dbReference>
<evidence type="ECO:0000313" key="4">
    <source>
        <dbReference type="Proteomes" id="UP000254889"/>
    </source>
</evidence>
<evidence type="ECO:0000256" key="1">
    <source>
        <dbReference type="SAM" id="MobiDB-lite"/>
    </source>
</evidence>
<feature type="domain" description="DUF1843" evidence="2">
    <location>
        <begin position="14"/>
        <end position="60"/>
    </location>
</feature>
<name>A0A346A0M9_9HYPH</name>
<keyword evidence="4" id="KW-1185">Reference proteome</keyword>
<organism evidence="3 4">
    <name type="scientific">Pseudolabrys taiwanensis</name>
    <dbReference type="NCBI Taxonomy" id="331696"/>
    <lineage>
        <taxon>Bacteria</taxon>
        <taxon>Pseudomonadati</taxon>
        <taxon>Pseudomonadota</taxon>
        <taxon>Alphaproteobacteria</taxon>
        <taxon>Hyphomicrobiales</taxon>
        <taxon>Xanthobacteraceae</taxon>
        <taxon>Pseudolabrys</taxon>
    </lineage>
</organism>
<gene>
    <name evidence="3" type="ORF">DW352_20670</name>
</gene>
<reference evidence="3 4" key="1">
    <citation type="submission" date="2018-07" db="EMBL/GenBank/DDBJ databases">
        <authorList>
            <person name="Quirk P.G."/>
            <person name="Krulwich T.A."/>
        </authorList>
    </citation>
    <scope>NUCLEOTIDE SEQUENCE [LARGE SCALE GENOMIC DNA]</scope>
    <source>
        <strain evidence="3 4">CC-BB4</strain>
    </source>
</reference>
<dbReference type="RefSeq" id="WP_115693105.1">
    <property type="nucleotide sequence ID" value="NZ_CP031417.1"/>
</dbReference>
<sequence>MADKGFPGGIMLAYGQAIAGALARGTATLSELVSLRSHAKSLLDAQGDLSAALTSLDQEIERRGGPGSEKAAPSQPAPGERFVVQILGLPIPEAAKARIEQAINATVKTALARSDAGGDLVITPLSEIKSFGGALGGATAGMIARPELRRG</sequence>
<evidence type="ECO:0000259" key="2">
    <source>
        <dbReference type="Pfam" id="PF08898"/>
    </source>
</evidence>
<protein>
    <submittedName>
        <fullName evidence="3">DUF1843 domain-containing protein</fullName>
    </submittedName>
</protein>
<dbReference type="InterPro" id="IPR014994">
    <property type="entry name" value="DUF1843"/>
</dbReference>
<dbReference type="EMBL" id="CP031417">
    <property type="protein sequence ID" value="AXK82726.1"/>
    <property type="molecule type" value="Genomic_DNA"/>
</dbReference>
<evidence type="ECO:0000313" key="3">
    <source>
        <dbReference type="EMBL" id="AXK82726.1"/>
    </source>
</evidence>
<proteinExistence type="predicted"/>
<dbReference type="KEGG" id="ptaw:DW352_20670"/>
<dbReference type="AlphaFoldDB" id="A0A346A0M9"/>
<dbReference type="Proteomes" id="UP000254889">
    <property type="component" value="Chromosome"/>
</dbReference>
<feature type="region of interest" description="Disordered" evidence="1">
    <location>
        <begin position="58"/>
        <end position="78"/>
    </location>
</feature>